<dbReference type="InterPro" id="IPR036570">
    <property type="entry name" value="HORMA_dom_sf"/>
</dbReference>
<dbReference type="GO" id="GO:0005694">
    <property type="term" value="C:chromosome"/>
    <property type="evidence" value="ECO:0007669"/>
    <property type="project" value="UniProtKB-SubCell"/>
</dbReference>
<feature type="compositionally biased region" description="Pro residues" evidence="6">
    <location>
        <begin position="635"/>
        <end position="647"/>
    </location>
</feature>
<dbReference type="AlphaFoldDB" id="A0AAE1BK07"/>
<dbReference type="InterPro" id="IPR051294">
    <property type="entry name" value="HORMA_MeioticProgression"/>
</dbReference>
<accession>A0AAE1BK07</accession>
<dbReference type="InterPro" id="IPR003511">
    <property type="entry name" value="HORMA_dom"/>
</dbReference>
<dbReference type="GO" id="GO:0051321">
    <property type="term" value="P:meiotic cell cycle"/>
    <property type="evidence" value="ECO:0007669"/>
    <property type="project" value="UniProtKB-KW"/>
</dbReference>
<feature type="compositionally biased region" description="Basic and acidic residues" evidence="6">
    <location>
        <begin position="543"/>
        <end position="562"/>
    </location>
</feature>
<dbReference type="PROSITE" id="PS50815">
    <property type="entry name" value="HORMA"/>
    <property type="match status" value="1"/>
</dbReference>
<evidence type="ECO:0000259" key="7">
    <source>
        <dbReference type="PROSITE" id="PS50815"/>
    </source>
</evidence>
<dbReference type="PANTHER" id="PTHR48225">
    <property type="entry name" value="HORMA DOMAIN-CONTAINING PROTEIN 1"/>
    <property type="match status" value="1"/>
</dbReference>
<feature type="compositionally biased region" description="Polar residues" evidence="6">
    <location>
        <begin position="533"/>
        <end position="542"/>
    </location>
</feature>
<feature type="region of interest" description="Disordered" evidence="6">
    <location>
        <begin position="262"/>
        <end position="283"/>
    </location>
</feature>
<organism evidence="8 9">
    <name type="scientific">Petrolisthes cinctipes</name>
    <name type="common">Flat porcelain crab</name>
    <dbReference type="NCBI Taxonomy" id="88211"/>
    <lineage>
        <taxon>Eukaryota</taxon>
        <taxon>Metazoa</taxon>
        <taxon>Ecdysozoa</taxon>
        <taxon>Arthropoda</taxon>
        <taxon>Crustacea</taxon>
        <taxon>Multicrustacea</taxon>
        <taxon>Malacostraca</taxon>
        <taxon>Eumalacostraca</taxon>
        <taxon>Eucarida</taxon>
        <taxon>Decapoda</taxon>
        <taxon>Pleocyemata</taxon>
        <taxon>Anomura</taxon>
        <taxon>Galatheoidea</taxon>
        <taxon>Porcellanidae</taxon>
        <taxon>Petrolisthes</taxon>
    </lineage>
</organism>
<evidence type="ECO:0000313" key="8">
    <source>
        <dbReference type="EMBL" id="KAK3850285.1"/>
    </source>
</evidence>
<reference evidence="8" key="1">
    <citation type="submission" date="2023-10" db="EMBL/GenBank/DDBJ databases">
        <title>Genome assemblies of two species of porcelain crab, Petrolisthes cinctipes and Petrolisthes manimaculis (Anomura: Porcellanidae).</title>
        <authorList>
            <person name="Angst P."/>
        </authorList>
    </citation>
    <scope>NUCLEOTIDE SEQUENCE</scope>
    <source>
        <strain evidence="8">PB745_01</strain>
        <tissue evidence="8">Gill</tissue>
    </source>
</reference>
<feature type="region of interest" description="Disordered" evidence="6">
    <location>
        <begin position="530"/>
        <end position="684"/>
    </location>
</feature>
<evidence type="ECO:0000256" key="5">
    <source>
        <dbReference type="ARBA" id="ARBA00023254"/>
    </source>
</evidence>
<feature type="compositionally biased region" description="Low complexity" evidence="6">
    <location>
        <begin position="648"/>
        <end position="657"/>
    </location>
</feature>
<gene>
    <name evidence="8" type="ORF">Pcinc_042998</name>
</gene>
<keyword evidence="9" id="KW-1185">Reference proteome</keyword>
<keyword evidence="3" id="KW-0158">Chromosome</keyword>
<sequence>MASVAMAQGVRSPIEEAVDTWSSLFVKGVTSTRQSAKFVKQLVVVSLSAVTYLRAFFPETAYREQIINTHHHKILTPSPLAPDASLFVHQLFGCFDAIDKKYLRELCLVVFQDDIDQPLETYTHTFSYNRQGTPSLAHFTVSDGDGVGRSLRYPTMQLLSTLGNFLHQPVIRSHSDLLLGFKLKYYDEVTPADYDPPGFIPVTETEPIFPFTVVKIKVGKVSTGFHKVRLDVITAALDKHDNNNTPSVSSCHISNQGRDISFTTTTDNESQENTPYNPDNINTPSPNIIMASGTMDSPLFSHQAMSQVPVSSLQAFVREINQTNAHHLPLQPPPLQPLFRPSQRPLLQRPLFQPSQPPLLQPLFQPPPLQPLFQPSQPPLPPQQPPLQQPPPLQPLFQPSPPLQPPLQPQPQPQPQPPLQQPPPLQPSSFSNFPDTYHTRENIVSSFPGHNYTQASSFPPENHHFEGEMMRDDDDGVEVKEEAIDIKEEPIEEEEREELMERERKWQKIYHNENTNEYTVLPEEKEMRKIGSAQRNAKSNENIPERGINERDITEGMEGRERLKGKHRNSQEEENCVEVLLVSQSENYTQQQQQQQPPQQQPPQQQQQAQPHQQQPQQQPQPHQQQPQQQQPQQQQPPPPPPPPPQQQQPQQQQTMARQHEEQQQQQQGRRQRRRSYKDNRKVG</sequence>
<dbReference type="SUPFAM" id="SSF56019">
    <property type="entry name" value="The spindle assembly checkpoint protein mad2"/>
    <property type="match status" value="1"/>
</dbReference>
<dbReference type="Pfam" id="PF02301">
    <property type="entry name" value="HORMA"/>
    <property type="match status" value="1"/>
</dbReference>
<evidence type="ECO:0000256" key="3">
    <source>
        <dbReference type="ARBA" id="ARBA00022454"/>
    </source>
</evidence>
<dbReference type="EMBL" id="JAWQEG010008458">
    <property type="protein sequence ID" value="KAK3850285.1"/>
    <property type="molecule type" value="Genomic_DNA"/>
</dbReference>
<evidence type="ECO:0000256" key="4">
    <source>
        <dbReference type="ARBA" id="ARBA00023242"/>
    </source>
</evidence>
<feature type="compositionally biased region" description="Pro residues" evidence="6">
    <location>
        <begin position="355"/>
        <end position="426"/>
    </location>
</feature>
<comment type="caution">
    <text evidence="8">The sequence shown here is derived from an EMBL/GenBank/DDBJ whole genome shotgun (WGS) entry which is preliminary data.</text>
</comment>
<dbReference type="GO" id="GO:0005634">
    <property type="term" value="C:nucleus"/>
    <property type="evidence" value="ECO:0007669"/>
    <property type="project" value="UniProtKB-SubCell"/>
</dbReference>
<evidence type="ECO:0000256" key="6">
    <source>
        <dbReference type="SAM" id="MobiDB-lite"/>
    </source>
</evidence>
<keyword evidence="4" id="KW-0539">Nucleus</keyword>
<comment type="subcellular location">
    <subcellularLocation>
        <location evidence="2">Chromosome</location>
    </subcellularLocation>
    <subcellularLocation>
        <location evidence="1">Nucleus</location>
    </subcellularLocation>
</comment>
<name>A0AAE1BK07_PETCI</name>
<dbReference type="Gene3D" id="3.30.900.10">
    <property type="entry name" value="HORMA domain"/>
    <property type="match status" value="1"/>
</dbReference>
<dbReference type="Proteomes" id="UP001286313">
    <property type="component" value="Unassembled WGS sequence"/>
</dbReference>
<evidence type="ECO:0000313" key="9">
    <source>
        <dbReference type="Proteomes" id="UP001286313"/>
    </source>
</evidence>
<feature type="compositionally biased region" description="Low complexity" evidence="6">
    <location>
        <begin position="590"/>
        <end position="634"/>
    </location>
</feature>
<dbReference type="PANTHER" id="PTHR48225:SF7">
    <property type="entry name" value="MEIOSIS-SPECIFIC PROTEIN HOP1"/>
    <property type="match status" value="1"/>
</dbReference>
<protein>
    <recommendedName>
        <fullName evidence="7">HORMA domain-containing protein</fullName>
    </recommendedName>
</protein>
<feature type="region of interest" description="Disordered" evidence="6">
    <location>
        <begin position="348"/>
        <end position="477"/>
    </location>
</feature>
<evidence type="ECO:0000256" key="2">
    <source>
        <dbReference type="ARBA" id="ARBA00004286"/>
    </source>
</evidence>
<evidence type="ECO:0000256" key="1">
    <source>
        <dbReference type="ARBA" id="ARBA00004123"/>
    </source>
</evidence>
<feature type="domain" description="HORMA" evidence="7">
    <location>
        <begin position="33"/>
        <end position="232"/>
    </location>
</feature>
<keyword evidence="5" id="KW-0469">Meiosis</keyword>
<proteinExistence type="predicted"/>
<feature type="compositionally biased region" description="Basic and acidic residues" evidence="6">
    <location>
        <begin position="461"/>
        <end position="470"/>
    </location>
</feature>